<feature type="compositionally biased region" description="Basic and acidic residues" evidence="12">
    <location>
        <begin position="28"/>
        <end position="42"/>
    </location>
</feature>
<keyword evidence="5 11" id="KW-0812">Transmembrane</keyword>
<keyword evidence="10 11" id="KW-0472">Membrane</keyword>
<evidence type="ECO:0000256" key="4">
    <source>
        <dbReference type="ARBA" id="ARBA00022660"/>
    </source>
</evidence>
<evidence type="ECO:0000256" key="8">
    <source>
        <dbReference type="ARBA" id="ARBA00022989"/>
    </source>
</evidence>
<dbReference type="AlphaFoldDB" id="A0A176WBV0"/>
<comment type="function">
    <text evidence="11">Complex I functions in the transfer of electrons from NADH to the respiratory chain. Accessory subunit of the mitochondrial membrane respiratory chain NADH dehydrogenase (Complex I), that is believed not to be involved in catalysis.</text>
</comment>
<comment type="caution">
    <text evidence="13">The sequence shown here is derived from an EMBL/GenBank/DDBJ whole genome shotgun (WGS) entry which is preliminary data.</text>
</comment>
<evidence type="ECO:0000256" key="11">
    <source>
        <dbReference type="RuleBase" id="RU368034"/>
    </source>
</evidence>
<dbReference type="PANTHER" id="PTHR12966:SF0">
    <property type="entry name" value="NADH DEHYDROGENASE [UBIQUINONE] 1 ALPHA SUBCOMPLEX SUBUNIT 13"/>
    <property type="match status" value="1"/>
</dbReference>
<evidence type="ECO:0000256" key="10">
    <source>
        <dbReference type="ARBA" id="ARBA00023136"/>
    </source>
</evidence>
<comment type="similarity">
    <text evidence="2 11">Belongs to the complex I NDUFA13 subunit family.</text>
</comment>
<dbReference type="EMBL" id="LVLJ01001380">
    <property type="protein sequence ID" value="OAE29862.1"/>
    <property type="molecule type" value="Genomic_DNA"/>
</dbReference>
<evidence type="ECO:0000256" key="7">
    <source>
        <dbReference type="ARBA" id="ARBA00022982"/>
    </source>
</evidence>
<keyword evidence="14" id="KW-1185">Reference proteome</keyword>
<keyword evidence="7 11" id="KW-0249">Electron transport</keyword>
<keyword evidence="6 11" id="KW-0999">Mitochondrion inner membrane</keyword>
<keyword evidence="8 11" id="KW-1133">Transmembrane helix</keyword>
<evidence type="ECO:0000256" key="5">
    <source>
        <dbReference type="ARBA" id="ARBA00022692"/>
    </source>
</evidence>
<accession>A0A176WBV0</accession>
<name>A0A176WBV0_MARPO</name>
<dbReference type="PANTHER" id="PTHR12966">
    <property type="entry name" value="NADH DEHYDROGENASE UBIQUINONE 1 ALPHA SUBCOMPLEX SUBUNIT 13"/>
    <property type="match status" value="1"/>
</dbReference>
<evidence type="ECO:0000256" key="9">
    <source>
        <dbReference type="ARBA" id="ARBA00023128"/>
    </source>
</evidence>
<gene>
    <name evidence="13" type="ORF">AXG93_773s1000</name>
</gene>
<protein>
    <recommendedName>
        <fullName evidence="11">NADH dehydrogenase [ubiquinone] 1 alpha subcomplex subunit 13</fullName>
    </recommendedName>
</protein>
<dbReference type="InterPro" id="IPR009346">
    <property type="entry name" value="GRIM-19"/>
</dbReference>
<reference evidence="13" key="1">
    <citation type="submission" date="2016-03" db="EMBL/GenBank/DDBJ databases">
        <title>Mechanisms controlling the formation of the plant cell surface in tip-growing cells are functionally conserved among land plants.</title>
        <authorList>
            <person name="Honkanen S."/>
            <person name="Jones V.A."/>
            <person name="Morieri G."/>
            <person name="Champion C."/>
            <person name="Hetherington A.J."/>
            <person name="Kelly S."/>
            <person name="Saint-Marcoux D."/>
            <person name="Proust H."/>
            <person name="Prescott H."/>
            <person name="Dolan L."/>
        </authorList>
    </citation>
    <scope>NUCLEOTIDE SEQUENCE [LARGE SCALE GENOMIC DNA]</scope>
    <source>
        <tissue evidence="13">Whole gametophyte</tissue>
    </source>
</reference>
<feature type="region of interest" description="Disordered" evidence="12">
    <location>
        <begin position="1"/>
        <end position="63"/>
    </location>
</feature>
<dbReference type="Proteomes" id="UP000077202">
    <property type="component" value="Unassembled WGS sequence"/>
</dbReference>
<dbReference type="Pfam" id="PF06212">
    <property type="entry name" value="GRIM-19"/>
    <property type="match status" value="1"/>
</dbReference>
<dbReference type="GO" id="GO:0045271">
    <property type="term" value="C:respiratory chain complex I"/>
    <property type="evidence" value="ECO:0007669"/>
    <property type="project" value="UniProtKB-UniRule"/>
</dbReference>
<comment type="subcellular location">
    <subcellularLocation>
        <location evidence="1 11">Mitochondrion inner membrane</location>
        <topology evidence="1 11">Single-pass membrane protein</topology>
        <orientation evidence="1 11">Matrix side</orientation>
    </subcellularLocation>
</comment>
<proteinExistence type="inferred from homology"/>
<evidence type="ECO:0000256" key="12">
    <source>
        <dbReference type="SAM" id="MobiDB-lite"/>
    </source>
</evidence>
<keyword evidence="4 11" id="KW-0679">Respiratory chain</keyword>
<organism evidence="13 14">
    <name type="scientific">Marchantia polymorpha subsp. ruderalis</name>
    <dbReference type="NCBI Taxonomy" id="1480154"/>
    <lineage>
        <taxon>Eukaryota</taxon>
        <taxon>Viridiplantae</taxon>
        <taxon>Streptophyta</taxon>
        <taxon>Embryophyta</taxon>
        <taxon>Marchantiophyta</taxon>
        <taxon>Marchantiopsida</taxon>
        <taxon>Marchantiidae</taxon>
        <taxon>Marchantiales</taxon>
        <taxon>Marchantiaceae</taxon>
        <taxon>Marchantia</taxon>
    </lineage>
</organism>
<evidence type="ECO:0000313" key="14">
    <source>
        <dbReference type="Proteomes" id="UP000077202"/>
    </source>
</evidence>
<evidence type="ECO:0000256" key="6">
    <source>
        <dbReference type="ARBA" id="ARBA00022792"/>
    </source>
</evidence>
<evidence type="ECO:0000256" key="1">
    <source>
        <dbReference type="ARBA" id="ARBA00004298"/>
    </source>
</evidence>
<evidence type="ECO:0000256" key="3">
    <source>
        <dbReference type="ARBA" id="ARBA00022448"/>
    </source>
</evidence>
<keyword evidence="9 11" id="KW-0496">Mitochondrion</keyword>
<dbReference type="GO" id="GO:0005743">
    <property type="term" value="C:mitochondrial inner membrane"/>
    <property type="evidence" value="ECO:0007669"/>
    <property type="project" value="UniProtKB-SubCell"/>
</dbReference>
<keyword evidence="3 11" id="KW-0813">Transport</keyword>
<sequence>MDEVRSSGRSRGRGGPVTTRRQNSGKKPRQEGREGRTRREGQGRSGTARNRRDEGIALHGLAIGRSEGASERACICGSRRSSEEVRELAGTMTEVTIRNQRGMTSVKEMPILQDGPPPGGFPAVRYARRIPNSGPGGAAVFLVSSLVIGFGFYQVGQGNIHRRAMKAEKIAARQAILPLIQAEEDARFVKERRKQLEEEKALMAHVPGWKVGENVYSTGRWMPPATGKMMAELT</sequence>
<evidence type="ECO:0000313" key="13">
    <source>
        <dbReference type="EMBL" id="OAE29862.1"/>
    </source>
</evidence>
<feature type="transmembrane region" description="Helical" evidence="11">
    <location>
        <begin position="136"/>
        <end position="156"/>
    </location>
</feature>
<evidence type="ECO:0000256" key="2">
    <source>
        <dbReference type="ARBA" id="ARBA00007312"/>
    </source>
</evidence>